<keyword evidence="1" id="KW-1133">Transmembrane helix</keyword>
<proteinExistence type="predicted"/>
<dbReference type="GO" id="GO:0008800">
    <property type="term" value="F:beta-lactamase activity"/>
    <property type="evidence" value="ECO:0007669"/>
    <property type="project" value="InterPro"/>
</dbReference>
<evidence type="ECO:0000313" key="4">
    <source>
        <dbReference type="Proteomes" id="UP000235701"/>
    </source>
</evidence>
<evidence type="ECO:0000313" key="3">
    <source>
        <dbReference type="EMBL" id="PMC79577.1"/>
    </source>
</evidence>
<comment type="caution">
    <text evidence="3">The sequence shown here is derived from an EMBL/GenBank/DDBJ whole genome shotgun (WGS) entry which is preliminary data.</text>
</comment>
<dbReference type="InterPro" id="IPR000871">
    <property type="entry name" value="Beta-lactam_class-A"/>
</dbReference>
<dbReference type="PANTHER" id="PTHR35333:SF3">
    <property type="entry name" value="BETA-LACTAMASE-TYPE TRANSPEPTIDASE FOLD CONTAINING PROTEIN"/>
    <property type="match status" value="1"/>
</dbReference>
<reference evidence="3 4" key="1">
    <citation type="submission" date="2017-09" db="EMBL/GenBank/DDBJ databases">
        <title>Bacterial strain isolated from the female urinary microbiota.</title>
        <authorList>
            <person name="Thomas-White K."/>
            <person name="Kumar N."/>
            <person name="Forster S."/>
            <person name="Putonti C."/>
            <person name="Lawley T."/>
            <person name="Wolfe A.J."/>
        </authorList>
    </citation>
    <scope>NUCLEOTIDE SEQUENCE [LARGE SCALE GENOMIC DNA]</scope>
    <source>
        <strain evidence="3 4">UMB0240</strain>
    </source>
</reference>
<protein>
    <submittedName>
        <fullName evidence="3">Serine hydrolase</fullName>
    </submittedName>
</protein>
<dbReference type="InterPro" id="IPR045155">
    <property type="entry name" value="Beta-lactam_cat"/>
</dbReference>
<dbReference type="RefSeq" id="WP_102199257.1">
    <property type="nucleotide sequence ID" value="NZ_PNHQ01000012.1"/>
</dbReference>
<dbReference type="AlphaFoldDB" id="A0A2N6UDE1"/>
<accession>A0A2N6UDE1</accession>
<dbReference type="OrthoDB" id="2134071at2"/>
<dbReference type="GO" id="GO:0030655">
    <property type="term" value="P:beta-lactam antibiotic catabolic process"/>
    <property type="evidence" value="ECO:0007669"/>
    <property type="project" value="InterPro"/>
</dbReference>
<keyword evidence="1" id="KW-0472">Membrane</keyword>
<sequence>MSKRRKKSSIKPLVPFFVLGVALIAVLIAIFKYNDEDNGENADESLTATVDDSNAVGSASDVVLTLSGEEVYNVDLMQANGVAMIEPSSYHSMADVIEDTMTEFGVDESQISLVFTNYQTGESYTVNENNFQTAASIIKLPLSVIYVDAINEGAIDWDTEVPYTYADYEEGDGTITAAVANGTGQAAYTIEDLIANALMYSDNTATNMLIRYYNELYGSGAYNTSIANSVDVPIDESFYSDNVASAELISAYYDLLATDDTYQALVDYLLNTSPDRLFTTYVNSSLMANKYGSYGTALNDGGIYYENDQAQYSLVVLTDGLSDGTSFLENLNLRINQYYRANYL</sequence>
<feature type="transmembrane region" description="Helical" evidence="1">
    <location>
        <begin position="12"/>
        <end position="31"/>
    </location>
</feature>
<dbReference type="InterPro" id="IPR012338">
    <property type="entry name" value="Beta-lactam/transpept-like"/>
</dbReference>
<dbReference type="SUPFAM" id="SSF56601">
    <property type="entry name" value="beta-lactamase/transpeptidase-like"/>
    <property type="match status" value="1"/>
</dbReference>
<evidence type="ECO:0000256" key="1">
    <source>
        <dbReference type="SAM" id="Phobius"/>
    </source>
</evidence>
<gene>
    <name evidence="3" type="ORF">CJ191_05750</name>
</gene>
<dbReference type="PANTHER" id="PTHR35333">
    <property type="entry name" value="BETA-LACTAMASE"/>
    <property type="match status" value="1"/>
</dbReference>
<keyword evidence="3" id="KW-0378">Hydrolase</keyword>
<dbReference type="Proteomes" id="UP000235701">
    <property type="component" value="Unassembled WGS sequence"/>
</dbReference>
<dbReference type="Pfam" id="PF13354">
    <property type="entry name" value="Beta-lactamase2"/>
    <property type="match status" value="1"/>
</dbReference>
<organism evidence="3 4">
    <name type="scientific">Aerococcus viridans</name>
    <dbReference type="NCBI Taxonomy" id="1377"/>
    <lineage>
        <taxon>Bacteria</taxon>
        <taxon>Bacillati</taxon>
        <taxon>Bacillota</taxon>
        <taxon>Bacilli</taxon>
        <taxon>Lactobacillales</taxon>
        <taxon>Aerococcaceae</taxon>
        <taxon>Aerococcus</taxon>
    </lineage>
</organism>
<feature type="domain" description="Beta-lactamase class A catalytic" evidence="2">
    <location>
        <begin position="113"/>
        <end position="318"/>
    </location>
</feature>
<evidence type="ECO:0000259" key="2">
    <source>
        <dbReference type="Pfam" id="PF13354"/>
    </source>
</evidence>
<keyword evidence="4" id="KW-1185">Reference proteome</keyword>
<name>A0A2N6UDE1_9LACT</name>
<dbReference type="Gene3D" id="3.40.710.10">
    <property type="entry name" value="DD-peptidase/beta-lactamase superfamily"/>
    <property type="match status" value="1"/>
</dbReference>
<keyword evidence="1" id="KW-0812">Transmembrane</keyword>
<dbReference type="GO" id="GO:0046677">
    <property type="term" value="P:response to antibiotic"/>
    <property type="evidence" value="ECO:0007669"/>
    <property type="project" value="InterPro"/>
</dbReference>
<dbReference type="EMBL" id="PNHQ01000012">
    <property type="protein sequence ID" value="PMC79577.1"/>
    <property type="molecule type" value="Genomic_DNA"/>
</dbReference>